<dbReference type="InterPro" id="IPR036397">
    <property type="entry name" value="RNaseH_sf"/>
</dbReference>
<name>M3EYK0_9ACTN</name>
<feature type="domain" description="Integrase catalytic" evidence="1">
    <location>
        <begin position="151"/>
        <end position="323"/>
    </location>
</feature>
<dbReference type="InterPro" id="IPR001584">
    <property type="entry name" value="Integrase_cat-core"/>
</dbReference>
<dbReference type="SUPFAM" id="SSF46689">
    <property type="entry name" value="Homeodomain-like"/>
    <property type="match status" value="1"/>
</dbReference>
<evidence type="ECO:0000313" key="3">
    <source>
        <dbReference type="Proteomes" id="UP000030760"/>
    </source>
</evidence>
<dbReference type="InterPro" id="IPR012337">
    <property type="entry name" value="RNaseH-like_sf"/>
</dbReference>
<dbReference type="Gene3D" id="1.10.10.10">
    <property type="entry name" value="Winged helix-like DNA-binding domain superfamily/Winged helix DNA-binding domain"/>
    <property type="match status" value="1"/>
</dbReference>
<accession>M3EYK0</accession>
<organism evidence="2 3">
    <name type="scientific">Streptomyces bottropensis ATCC 25435</name>
    <dbReference type="NCBI Taxonomy" id="1054862"/>
    <lineage>
        <taxon>Bacteria</taxon>
        <taxon>Bacillati</taxon>
        <taxon>Actinomycetota</taxon>
        <taxon>Actinomycetes</taxon>
        <taxon>Kitasatosporales</taxon>
        <taxon>Streptomycetaceae</taxon>
        <taxon>Streptomyces</taxon>
    </lineage>
</organism>
<dbReference type="Pfam" id="PF13565">
    <property type="entry name" value="HTH_32"/>
    <property type="match status" value="1"/>
</dbReference>
<dbReference type="Gene3D" id="3.30.420.10">
    <property type="entry name" value="Ribonuclease H-like superfamily/Ribonuclease H"/>
    <property type="match status" value="1"/>
</dbReference>
<dbReference type="AlphaFoldDB" id="M3EYK0"/>
<dbReference type="PANTHER" id="PTHR35004">
    <property type="entry name" value="TRANSPOSASE RV3428C-RELATED"/>
    <property type="match status" value="1"/>
</dbReference>
<dbReference type="InterPro" id="IPR036388">
    <property type="entry name" value="WH-like_DNA-bd_sf"/>
</dbReference>
<gene>
    <name evidence="2" type="ORF">SBD_3976</name>
</gene>
<protein>
    <submittedName>
        <fullName evidence="2">Putative transposase</fullName>
    </submittedName>
</protein>
<sequence length="327" mass="38463">MTPGSLITTEIHMSKTPPLDREAKRRLAVIRHVEEVTGNVAMSCRYFGISRQAYYIWYRRYQAEGVEGLRTRSKALKHSPNATHVEVVGKIIYLRQNYHFGPEKIAMYLKRYHDVTISKSGVWRILKRLDMGRLPASQRYKRHDRRWKRYEKQLPGHRVQIDVKFIEPLASMPQGRRGGRNKYYQFTAIDDCTRLRVLKIYPTLNQATAIQFVDYVLQRLPFQVEVIQTDNGAEFQSAFHFHVLDKGIGHSYIKPRTPRLNGKVERSHRIDGEEFYRLLEGVIIDDAEVFNDKLREWEDYYNYHRPHGGLGGQTPYERLKQKTAPQA</sequence>
<dbReference type="GO" id="GO:0003676">
    <property type="term" value="F:nucleic acid binding"/>
    <property type="evidence" value="ECO:0007669"/>
    <property type="project" value="InterPro"/>
</dbReference>
<proteinExistence type="predicted"/>
<dbReference type="InterPro" id="IPR047656">
    <property type="entry name" value="IS481-like_transpos"/>
</dbReference>
<dbReference type="PROSITE" id="PS50994">
    <property type="entry name" value="INTEGRASE"/>
    <property type="match status" value="1"/>
</dbReference>
<reference evidence="3" key="1">
    <citation type="journal article" date="2013" name="Genome Announc.">
        <title>Draft Genome Sequence of Streptomyces bottropensis ATCC 25435, a Bottromycin-Producing Actinomycete.</title>
        <authorList>
            <person name="Zhang H."/>
            <person name="Zhou W."/>
            <person name="Zhuang Y."/>
            <person name="Liang X."/>
            <person name="Liu T."/>
        </authorList>
    </citation>
    <scope>NUCLEOTIDE SEQUENCE [LARGE SCALE GENOMIC DNA]</scope>
    <source>
        <strain evidence="3">ATCC 25435</strain>
    </source>
</reference>
<dbReference type="Proteomes" id="UP000030760">
    <property type="component" value="Unassembled WGS sequence"/>
</dbReference>
<evidence type="ECO:0000259" key="1">
    <source>
        <dbReference type="PROSITE" id="PS50994"/>
    </source>
</evidence>
<dbReference type="NCBIfam" id="NF033577">
    <property type="entry name" value="transpos_IS481"/>
    <property type="match status" value="1"/>
</dbReference>
<dbReference type="Pfam" id="PF13683">
    <property type="entry name" value="rve_3"/>
    <property type="match status" value="1"/>
</dbReference>
<dbReference type="PANTHER" id="PTHR35004:SF7">
    <property type="entry name" value="INTEGRASE PROTEIN"/>
    <property type="match status" value="1"/>
</dbReference>
<dbReference type="InterPro" id="IPR009057">
    <property type="entry name" value="Homeodomain-like_sf"/>
</dbReference>
<dbReference type="SUPFAM" id="SSF53098">
    <property type="entry name" value="Ribonuclease H-like"/>
    <property type="match status" value="1"/>
</dbReference>
<dbReference type="EMBL" id="KB405078">
    <property type="protein sequence ID" value="EMF54308.1"/>
    <property type="molecule type" value="Genomic_DNA"/>
</dbReference>
<dbReference type="GO" id="GO:0015074">
    <property type="term" value="P:DNA integration"/>
    <property type="evidence" value="ECO:0007669"/>
    <property type="project" value="InterPro"/>
</dbReference>
<evidence type="ECO:0000313" key="2">
    <source>
        <dbReference type="EMBL" id="EMF54308.1"/>
    </source>
</evidence>